<protein>
    <submittedName>
        <fullName evidence="1">Uncharacterized protein</fullName>
    </submittedName>
</protein>
<gene>
    <name evidence="1" type="ORF">CCUS01_13103</name>
</gene>
<dbReference type="Pfam" id="PF17784">
    <property type="entry name" value="Sulfotransfer_4"/>
    <property type="match status" value="1"/>
</dbReference>
<dbReference type="EMBL" id="MPDP01000008">
    <property type="protein sequence ID" value="KAK1497417.1"/>
    <property type="molecule type" value="Genomic_DNA"/>
</dbReference>
<dbReference type="InterPro" id="IPR040632">
    <property type="entry name" value="Sulfotransfer_4"/>
</dbReference>
<sequence length="148" mass="17226">MGRPPLLVRSSLRLPPSLFPTALAEAYPTTPIILTTRSFDSWASSKRDTLIHAHLPRDEFRKSPMEGLANAYHSVCWDNDFEKNGEAYFQRHHEEVRVFRTDGRKFPDRFVRFLGAEVPNYKKKVEQERREADFVEKYAENQGTQGNI</sequence>
<keyword evidence="2" id="KW-1185">Reference proteome</keyword>
<dbReference type="AlphaFoldDB" id="A0AAJ0DPK0"/>
<evidence type="ECO:0000313" key="2">
    <source>
        <dbReference type="Proteomes" id="UP001239213"/>
    </source>
</evidence>
<dbReference type="InterPro" id="IPR027417">
    <property type="entry name" value="P-loop_NTPase"/>
</dbReference>
<dbReference type="Proteomes" id="UP001239213">
    <property type="component" value="Unassembled WGS sequence"/>
</dbReference>
<comment type="caution">
    <text evidence="1">The sequence shown here is derived from an EMBL/GenBank/DDBJ whole genome shotgun (WGS) entry which is preliminary data.</text>
</comment>
<reference evidence="1" key="1">
    <citation type="submission" date="2016-11" db="EMBL/GenBank/DDBJ databases">
        <title>The genome sequence of Colletotrichum cuscutae.</title>
        <authorList>
            <person name="Baroncelli R."/>
        </authorList>
    </citation>
    <scope>NUCLEOTIDE SEQUENCE</scope>
    <source>
        <strain evidence="1">IMI 304802</strain>
    </source>
</reference>
<evidence type="ECO:0000313" key="1">
    <source>
        <dbReference type="EMBL" id="KAK1497417.1"/>
    </source>
</evidence>
<proteinExistence type="predicted"/>
<name>A0AAJ0DPK0_9PEZI</name>
<accession>A0AAJ0DPK0</accession>
<dbReference type="Gene3D" id="3.40.50.300">
    <property type="entry name" value="P-loop containing nucleotide triphosphate hydrolases"/>
    <property type="match status" value="1"/>
</dbReference>
<organism evidence="1 2">
    <name type="scientific">Colletotrichum cuscutae</name>
    <dbReference type="NCBI Taxonomy" id="1209917"/>
    <lineage>
        <taxon>Eukaryota</taxon>
        <taxon>Fungi</taxon>
        <taxon>Dikarya</taxon>
        <taxon>Ascomycota</taxon>
        <taxon>Pezizomycotina</taxon>
        <taxon>Sordariomycetes</taxon>
        <taxon>Hypocreomycetidae</taxon>
        <taxon>Glomerellales</taxon>
        <taxon>Glomerellaceae</taxon>
        <taxon>Colletotrichum</taxon>
        <taxon>Colletotrichum acutatum species complex</taxon>
    </lineage>
</organism>